<evidence type="ECO:0000313" key="1">
    <source>
        <dbReference type="EMBL" id="PKI74410.1"/>
    </source>
</evidence>
<evidence type="ECO:0000313" key="2">
    <source>
        <dbReference type="Proteomes" id="UP000233551"/>
    </source>
</evidence>
<proteinExistence type="predicted"/>
<sequence length="100" mass="11029">MTMVTMGMAAMRMRLGAIRVVQFLGKLSSYLHIISKDLKLVSEEVFNQILQTLVVILDLEKFDFGLSRTNMKAQEGEVSLASTLIVIEKKSASPDPNGSP</sequence>
<comment type="caution">
    <text evidence="1">The sequence shown here is derived from an EMBL/GenBank/DDBJ whole genome shotgun (WGS) entry which is preliminary data.</text>
</comment>
<name>A0A2I0L1E1_PUNGR</name>
<gene>
    <name evidence="1" type="ORF">CRG98_005174</name>
</gene>
<keyword evidence="2" id="KW-1185">Reference proteome</keyword>
<dbReference type="AlphaFoldDB" id="A0A2I0L1E1"/>
<dbReference type="Proteomes" id="UP000233551">
    <property type="component" value="Unassembled WGS sequence"/>
</dbReference>
<reference evidence="1 2" key="1">
    <citation type="submission" date="2017-11" db="EMBL/GenBank/DDBJ databases">
        <title>De-novo sequencing of pomegranate (Punica granatum L.) genome.</title>
        <authorList>
            <person name="Akparov Z."/>
            <person name="Amiraslanov A."/>
            <person name="Hajiyeva S."/>
            <person name="Abbasov M."/>
            <person name="Kaur K."/>
            <person name="Hamwieh A."/>
            <person name="Solovyev V."/>
            <person name="Salamov A."/>
            <person name="Braich B."/>
            <person name="Kosarev P."/>
            <person name="Mahmoud A."/>
            <person name="Hajiyev E."/>
            <person name="Babayeva S."/>
            <person name="Izzatullayeva V."/>
            <person name="Mammadov A."/>
            <person name="Mammadov A."/>
            <person name="Sharifova S."/>
            <person name="Ojaghi J."/>
            <person name="Eynullazada K."/>
            <person name="Bayramov B."/>
            <person name="Abdulazimova A."/>
            <person name="Shahmuradov I."/>
        </authorList>
    </citation>
    <scope>NUCLEOTIDE SEQUENCE [LARGE SCALE GENOMIC DNA]</scope>
    <source>
        <strain evidence="2">cv. AG2017</strain>
        <tissue evidence="1">Leaf</tissue>
    </source>
</reference>
<protein>
    <submittedName>
        <fullName evidence="1">Uncharacterized protein</fullName>
    </submittedName>
</protein>
<organism evidence="1 2">
    <name type="scientific">Punica granatum</name>
    <name type="common">Pomegranate</name>
    <dbReference type="NCBI Taxonomy" id="22663"/>
    <lineage>
        <taxon>Eukaryota</taxon>
        <taxon>Viridiplantae</taxon>
        <taxon>Streptophyta</taxon>
        <taxon>Embryophyta</taxon>
        <taxon>Tracheophyta</taxon>
        <taxon>Spermatophyta</taxon>
        <taxon>Magnoliopsida</taxon>
        <taxon>eudicotyledons</taxon>
        <taxon>Gunneridae</taxon>
        <taxon>Pentapetalae</taxon>
        <taxon>rosids</taxon>
        <taxon>malvids</taxon>
        <taxon>Myrtales</taxon>
        <taxon>Lythraceae</taxon>
        <taxon>Punica</taxon>
    </lineage>
</organism>
<accession>A0A2I0L1E1</accession>
<dbReference type="EMBL" id="PGOL01000208">
    <property type="protein sequence ID" value="PKI74410.1"/>
    <property type="molecule type" value="Genomic_DNA"/>
</dbReference>